<feature type="region of interest" description="Disordered" evidence="1">
    <location>
        <begin position="84"/>
        <end position="161"/>
    </location>
</feature>
<evidence type="ECO:0000313" key="2">
    <source>
        <dbReference type="EMBL" id="MFD2458650.1"/>
    </source>
</evidence>
<proteinExistence type="predicted"/>
<evidence type="ECO:0000313" key="3">
    <source>
        <dbReference type="Proteomes" id="UP001597419"/>
    </source>
</evidence>
<feature type="compositionally biased region" description="Pro residues" evidence="1">
    <location>
        <begin position="90"/>
        <end position="99"/>
    </location>
</feature>
<gene>
    <name evidence="2" type="ORF">ACFSYJ_08565</name>
</gene>
<evidence type="ECO:0000256" key="1">
    <source>
        <dbReference type="SAM" id="MobiDB-lite"/>
    </source>
</evidence>
<dbReference type="RefSeq" id="WP_345387617.1">
    <property type="nucleotide sequence ID" value="NZ_BAABHG010000002.1"/>
</dbReference>
<dbReference type="Proteomes" id="UP001597419">
    <property type="component" value="Unassembled WGS sequence"/>
</dbReference>
<reference evidence="3" key="1">
    <citation type="journal article" date="2019" name="Int. J. Syst. Evol. Microbiol.">
        <title>The Global Catalogue of Microorganisms (GCM) 10K type strain sequencing project: providing services to taxonomists for standard genome sequencing and annotation.</title>
        <authorList>
            <consortium name="The Broad Institute Genomics Platform"/>
            <consortium name="The Broad Institute Genome Sequencing Center for Infectious Disease"/>
            <person name="Wu L."/>
            <person name="Ma J."/>
        </authorList>
    </citation>
    <scope>NUCLEOTIDE SEQUENCE [LARGE SCALE GENOMIC DNA]</scope>
    <source>
        <strain evidence="3">CGMCC 4.7643</strain>
    </source>
</reference>
<dbReference type="EMBL" id="JBHUKU010000004">
    <property type="protein sequence ID" value="MFD2458650.1"/>
    <property type="molecule type" value="Genomic_DNA"/>
</dbReference>
<dbReference type="Pfam" id="PF14428">
    <property type="entry name" value="DddA-like"/>
    <property type="match status" value="1"/>
</dbReference>
<accession>A0ABW5GC21</accession>
<name>A0ABW5GC21_9PSEU</name>
<keyword evidence="3" id="KW-1185">Reference proteome</keyword>
<dbReference type="InterPro" id="IPR032724">
    <property type="entry name" value="SCP1.201-like"/>
</dbReference>
<protein>
    <submittedName>
        <fullName evidence="2">DddA-like double-stranded DNA deaminase toxin</fullName>
    </submittedName>
</protein>
<sequence length="254" mass="26721">MADVEELVALVGAALDAMNRAAAALEQARDQAEAVREGWAQAWQGRRVQEAIEAEGGAESVRVDADALAAQLRATMADLAAYRDSLTGSPTPPATPPGPTTSHTTPPSPVRGAQASEEPEHVRAARAHLPPPVAKNTGQKTHGRWTSAGRESEPAPIVSGRKDDYYQDTERYLASIGMSHYAIAAHVETKLAVHMARTGLDDVTVTINNLPCPGPMGCDTLLPAVLPPGAKLTVYGTTEDGASTVDTYIGKARE</sequence>
<organism evidence="2 3">
    <name type="scientific">Amycolatopsis samaneae</name>
    <dbReference type="NCBI Taxonomy" id="664691"/>
    <lineage>
        <taxon>Bacteria</taxon>
        <taxon>Bacillati</taxon>
        <taxon>Actinomycetota</taxon>
        <taxon>Actinomycetes</taxon>
        <taxon>Pseudonocardiales</taxon>
        <taxon>Pseudonocardiaceae</taxon>
        <taxon>Amycolatopsis</taxon>
    </lineage>
</organism>
<comment type="caution">
    <text evidence="2">The sequence shown here is derived from an EMBL/GenBank/DDBJ whole genome shotgun (WGS) entry which is preliminary data.</text>
</comment>